<evidence type="ECO:0000313" key="5">
    <source>
        <dbReference type="Proteomes" id="UP000663870"/>
    </source>
</evidence>
<dbReference type="Gene3D" id="1.25.40.10">
    <property type="entry name" value="Tetratricopeptide repeat domain"/>
    <property type="match status" value="2"/>
</dbReference>
<evidence type="ECO:0000313" key="3">
    <source>
        <dbReference type="EMBL" id="CAF1229616.1"/>
    </source>
</evidence>
<dbReference type="Pfam" id="PF13181">
    <property type="entry name" value="TPR_8"/>
    <property type="match status" value="1"/>
</dbReference>
<protein>
    <submittedName>
        <fullName evidence="4">Uncharacterized protein</fullName>
    </submittedName>
</protein>
<sequence>MLRSFDTMLLLYRSTSETPQLTTTDIQIPSKRSVTSTEQSPDPVTRLTEHVKLVKYQTPSKRIVVESPSLCCNDLLGLSLECVDGNFVDEGKVLREKPFQRNINVLIASLNVTLPSNALNKYTNVKIEHGILPELPNQSSTTAVSDTQNDGHLLTYLIEANTKINYLFKDFNISTLQNSTTTLKEINQRILSLAENINPSSDTVYRAQIVSKTDLKMLQDNSNNLLAIQTFVLASRSFQSVVDICRRAVDNQLTVVLFELKLPDKISVAQLNSDTLVFSLGTLFRVISTDEEPGGVWRAQLEPADSAMERIRNQLRIEIGGHLTWLTFGNYLTALKRYDAAKNYYEYLLLVLPFDHPSLAFIYDNMGLMYSEMSDNERALTLFKQASKLDVANLPMPVEQTKLLNTNLSCPESSSIDKMTIFNKIAEIKYREGDYEAALHYYRQALHVATDSASLQFFQTKIEELLSIKDTLGSNN</sequence>
<dbReference type="SUPFAM" id="SSF48452">
    <property type="entry name" value="TPR-like"/>
    <property type="match status" value="1"/>
</dbReference>
<accession>A0A815TWI7</accession>
<feature type="region of interest" description="Disordered" evidence="2">
    <location>
        <begin position="21"/>
        <end position="43"/>
    </location>
</feature>
<dbReference type="InterPro" id="IPR011990">
    <property type="entry name" value="TPR-like_helical_dom_sf"/>
</dbReference>
<dbReference type="EMBL" id="CAJNOL010002558">
    <property type="protein sequence ID" value="CAF1511574.1"/>
    <property type="molecule type" value="Genomic_DNA"/>
</dbReference>
<name>A0A815TWI7_9BILA</name>
<proteinExistence type="predicted"/>
<dbReference type="Proteomes" id="UP000663854">
    <property type="component" value="Unassembled WGS sequence"/>
</dbReference>
<dbReference type="SMART" id="SM00028">
    <property type="entry name" value="TPR"/>
    <property type="match status" value="3"/>
</dbReference>
<gene>
    <name evidence="4" type="ORF">JXQ802_LOCUS41028</name>
    <name evidence="3" type="ORF">PYM288_LOCUS26315</name>
</gene>
<reference evidence="4" key="1">
    <citation type="submission" date="2021-02" db="EMBL/GenBank/DDBJ databases">
        <authorList>
            <person name="Nowell W R."/>
        </authorList>
    </citation>
    <scope>NUCLEOTIDE SEQUENCE</scope>
</reference>
<keyword evidence="5" id="KW-1185">Reference proteome</keyword>
<evidence type="ECO:0000256" key="1">
    <source>
        <dbReference type="PROSITE-ProRule" id="PRU00339"/>
    </source>
</evidence>
<dbReference type="PROSITE" id="PS50005">
    <property type="entry name" value="TPR"/>
    <property type="match status" value="2"/>
</dbReference>
<feature type="compositionally biased region" description="Polar residues" evidence="2">
    <location>
        <begin position="21"/>
        <end position="42"/>
    </location>
</feature>
<dbReference type="EMBL" id="CAJNOH010001556">
    <property type="protein sequence ID" value="CAF1229616.1"/>
    <property type="molecule type" value="Genomic_DNA"/>
</dbReference>
<feature type="repeat" description="TPR" evidence="1">
    <location>
        <begin position="419"/>
        <end position="452"/>
    </location>
</feature>
<dbReference type="AlphaFoldDB" id="A0A815TWI7"/>
<organism evidence="4 5">
    <name type="scientific">Rotaria sordida</name>
    <dbReference type="NCBI Taxonomy" id="392033"/>
    <lineage>
        <taxon>Eukaryota</taxon>
        <taxon>Metazoa</taxon>
        <taxon>Spiralia</taxon>
        <taxon>Gnathifera</taxon>
        <taxon>Rotifera</taxon>
        <taxon>Eurotatoria</taxon>
        <taxon>Bdelloidea</taxon>
        <taxon>Philodinida</taxon>
        <taxon>Philodinidae</taxon>
        <taxon>Rotaria</taxon>
    </lineage>
</organism>
<keyword evidence="1" id="KW-0802">TPR repeat</keyword>
<feature type="repeat" description="TPR" evidence="1">
    <location>
        <begin position="360"/>
        <end position="393"/>
    </location>
</feature>
<comment type="caution">
    <text evidence="4">The sequence shown here is derived from an EMBL/GenBank/DDBJ whole genome shotgun (WGS) entry which is preliminary data.</text>
</comment>
<evidence type="ECO:0000256" key="2">
    <source>
        <dbReference type="SAM" id="MobiDB-lite"/>
    </source>
</evidence>
<dbReference type="Proteomes" id="UP000663870">
    <property type="component" value="Unassembled WGS sequence"/>
</dbReference>
<evidence type="ECO:0000313" key="4">
    <source>
        <dbReference type="EMBL" id="CAF1511574.1"/>
    </source>
</evidence>
<dbReference type="InterPro" id="IPR019734">
    <property type="entry name" value="TPR_rpt"/>
</dbReference>